<dbReference type="InterPro" id="IPR008274">
    <property type="entry name" value="AldOxase/xan_DH_MoCoBD1"/>
</dbReference>
<gene>
    <name evidence="3" type="ORF">ACFFRE_05935</name>
</gene>
<proteinExistence type="predicted"/>
<organism evidence="3 4">
    <name type="scientific">Aciditerrimonas ferrireducens</name>
    <dbReference type="NCBI Taxonomy" id="667306"/>
    <lineage>
        <taxon>Bacteria</taxon>
        <taxon>Bacillati</taxon>
        <taxon>Actinomycetota</taxon>
        <taxon>Acidimicrobiia</taxon>
        <taxon>Acidimicrobiales</taxon>
        <taxon>Acidimicrobiaceae</taxon>
        <taxon>Aciditerrimonas</taxon>
    </lineage>
</organism>
<accession>A0ABV6C1X1</accession>
<dbReference type="PIRSF" id="PIRSF036389">
    <property type="entry name" value="IOR_B"/>
    <property type="match status" value="1"/>
</dbReference>
<feature type="region of interest" description="Disordered" evidence="1">
    <location>
        <begin position="769"/>
        <end position="802"/>
    </location>
</feature>
<dbReference type="InterPro" id="IPR000674">
    <property type="entry name" value="Ald_Oxase/Xan_DH_a/b"/>
</dbReference>
<evidence type="ECO:0000313" key="3">
    <source>
        <dbReference type="EMBL" id="MFC0081684.1"/>
    </source>
</evidence>
<reference evidence="3 4" key="1">
    <citation type="submission" date="2024-09" db="EMBL/GenBank/DDBJ databases">
        <authorList>
            <person name="Sun Q."/>
            <person name="Mori K."/>
        </authorList>
    </citation>
    <scope>NUCLEOTIDE SEQUENCE [LARGE SCALE GENOMIC DNA]</scope>
    <source>
        <strain evidence="3 4">JCM 15389</strain>
    </source>
</reference>
<dbReference type="Proteomes" id="UP001589788">
    <property type="component" value="Unassembled WGS sequence"/>
</dbReference>
<dbReference type="Gene3D" id="3.90.1170.50">
    <property type="entry name" value="Aldehyde oxidase/xanthine dehydrogenase, a/b hammerhead"/>
    <property type="match status" value="1"/>
</dbReference>
<dbReference type="RefSeq" id="WP_377788967.1">
    <property type="nucleotide sequence ID" value="NZ_JBHLYQ010000042.1"/>
</dbReference>
<feature type="compositionally biased region" description="Pro residues" evidence="1">
    <location>
        <begin position="774"/>
        <end position="790"/>
    </location>
</feature>
<feature type="domain" description="Aldehyde oxidase/xanthine dehydrogenase a/b hammerhead" evidence="2">
    <location>
        <begin position="266"/>
        <end position="344"/>
    </location>
</feature>
<feature type="region of interest" description="Disordered" evidence="1">
    <location>
        <begin position="62"/>
        <end position="82"/>
    </location>
</feature>
<dbReference type="SUPFAM" id="SSF56003">
    <property type="entry name" value="Molybdenum cofactor-binding domain"/>
    <property type="match status" value="2"/>
</dbReference>
<name>A0ABV6C1X1_9ACTN</name>
<dbReference type="EMBL" id="JBHLYQ010000042">
    <property type="protein sequence ID" value="MFC0081684.1"/>
    <property type="molecule type" value="Genomic_DNA"/>
</dbReference>
<protein>
    <submittedName>
        <fullName evidence="3">Molybdopterin cofactor-binding domain-containing protein</fullName>
    </submittedName>
</protein>
<dbReference type="InterPro" id="IPR012368">
    <property type="entry name" value="OxRdtase_Mopterin-bd_su_IorB"/>
</dbReference>
<dbReference type="SMART" id="SM01008">
    <property type="entry name" value="Ald_Xan_dh_C"/>
    <property type="match status" value="1"/>
</dbReference>
<feature type="compositionally biased region" description="Basic and acidic residues" evidence="1">
    <location>
        <begin position="791"/>
        <end position="802"/>
    </location>
</feature>
<dbReference type="InterPro" id="IPR046867">
    <property type="entry name" value="AldOxase/xan_DH_MoCoBD2"/>
</dbReference>
<keyword evidence="4" id="KW-1185">Reference proteome</keyword>
<comment type="caution">
    <text evidence="3">The sequence shown here is derived from an EMBL/GenBank/DDBJ whole genome shotgun (WGS) entry which is preliminary data.</text>
</comment>
<dbReference type="PANTHER" id="PTHR47495">
    <property type="entry name" value="ALDEHYDE DEHYDROGENASE"/>
    <property type="match status" value="1"/>
</dbReference>
<dbReference type="PANTHER" id="PTHR47495:SF1">
    <property type="entry name" value="BLL3820 PROTEIN"/>
    <property type="match status" value="1"/>
</dbReference>
<dbReference type="InterPro" id="IPR052516">
    <property type="entry name" value="N-heterocyclic_Hydroxylase"/>
</dbReference>
<dbReference type="Gene3D" id="3.30.365.10">
    <property type="entry name" value="Aldehyde oxidase/xanthine dehydrogenase, molybdopterin binding domain"/>
    <property type="match status" value="4"/>
</dbReference>
<dbReference type="Pfam" id="PF02738">
    <property type="entry name" value="MoCoBD_1"/>
    <property type="match status" value="1"/>
</dbReference>
<dbReference type="Pfam" id="PF20256">
    <property type="entry name" value="MoCoBD_2"/>
    <property type="match status" value="2"/>
</dbReference>
<evidence type="ECO:0000313" key="4">
    <source>
        <dbReference type="Proteomes" id="UP001589788"/>
    </source>
</evidence>
<evidence type="ECO:0000259" key="2">
    <source>
        <dbReference type="SMART" id="SM01008"/>
    </source>
</evidence>
<evidence type="ECO:0000256" key="1">
    <source>
        <dbReference type="SAM" id="MobiDB-lite"/>
    </source>
</evidence>
<dbReference type="InterPro" id="IPR037165">
    <property type="entry name" value="AldOxase/xan_DH_Mopterin-bd_sf"/>
</dbReference>
<sequence>MPPGAVEPSPGGSLVDEALAATVRRPAASPPGGTTRRQFLAYVIGAPILVVAVDALGSAPANAATSGASGGGDLTVPAPEGIPSLPQPADVVDLGDLLILAGLPTANLITISVDTNGVAHFAMPRQENGQGTETAVAMIIADELDLPLEQVEVTLAPAEPKLVFNQLTGSSNAIRSLWDPVRTAAAAARGRLLAAASDLLGEATSALTVQDGVVVAPDGRRVSYGELSSLAASPTTLAVPATPKDPSTYRIVGTPVPQRANPAIVTGAQRYAVDLDVPGYPTMVRRAPTIGGRLLSFTNRAAVEAMPGVLRAVPLPFGVAVIARTFGQAIDGVDAVEATFSPGPVADQSNATVRQALIEAPVVPFLPAPPLARTVAFDFDWAPVNHAPMGTNMAVADVRDDSATIWAPLQTPIAALEAIAEAVGLPPSAVTVNVVRGPGSFGRTLFFDAALEAAQISKAAGLPVRLMWHRTNDMRHGRAHPQAHHRIRATLLGDEVLAFEHRVTSVTTDVSPGLGEAITAGLDRTGLGKLGFSQTLFETTITCPYNFGVVTQLLTEVPLAFNTDSWRSVFSYNTRGAEEIVVDQIAAALGQDPVAFRLGFLQNDRQRAVVEKVAEVGGWGRSLPAGVAQGIGFHQEYQSFCAVLVELDTRNPALPRVTRAAVAVDVGLPVNPLSLEGQMLGGLTDGISLVLQMGNHVEAGLPVESGWGHFKFIRQDQAPREVTVVVMPRSTDRPGGAGELAVPAAVGAVANAWARATGTVPTSFPIIDPTVGWTPPPPGPVPVEPLQPLPDPRRDPSELYDY</sequence>